<feature type="transmembrane region" description="Helical" evidence="1">
    <location>
        <begin position="41"/>
        <end position="64"/>
    </location>
</feature>
<reference evidence="2 3" key="1">
    <citation type="journal article" date="2015" name="Genome Announc.">
        <title>Expanding the biotechnology potential of lactobacilli through comparative genomics of 213 strains and associated genera.</title>
        <authorList>
            <person name="Sun Z."/>
            <person name="Harris H.M."/>
            <person name="McCann A."/>
            <person name="Guo C."/>
            <person name="Argimon S."/>
            <person name="Zhang W."/>
            <person name="Yang X."/>
            <person name="Jeffery I.B."/>
            <person name="Cooney J.C."/>
            <person name="Kagawa T.F."/>
            <person name="Liu W."/>
            <person name="Song Y."/>
            <person name="Salvetti E."/>
            <person name="Wrobel A."/>
            <person name="Rasinkangas P."/>
            <person name="Parkhill J."/>
            <person name="Rea M.C."/>
            <person name="O'Sullivan O."/>
            <person name="Ritari J."/>
            <person name="Douillard F.P."/>
            <person name="Paul Ross R."/>
            <person name="Yang R."/>
            <person name="Briner A.E."/>
            <person name="Felis G.E."/>
            <person name="de Vos W.M."/>
            <person name="Barrangou R."/>
            <person name="Klaenhammer T.R."/>
            <person name="Caufield P.W."/>
            <person name="Cui Y."/>
            <person name="Zhang H."/>
            <person name="O'Toole P.W."/>
        </authorList>
    </citation>
    <scope>NUCLEOTIDE SEQUENCE [LARGE SCALE GENOMIC DNA]</scope>
    <source>
        <strain evidence="2 3">DSM 20534</strain>
    </source>
</reference>
<name>A0A0R1GVW3_9LACO</name>
<evidence type="ECO:0000313" key="3">
    <source>
        <dbReference type="Proteomes" id="UP000050909"/>
    </source>
</evidence>
<keyword evidence="1" id="KW-1133">Transmembrane helix</keyword>
<dbReference type="PATRIC" id="fig|1423722.3.peg.969"/>
<dbReference type="EMBL" id="AZCV01000002">
    <property type="protein sequence ID" value="KRK38176.1"/>
    <property type="molecule type" value="Genomic_DNA"/>
</dbReference>
<evidence type="ECO:0000256" key="1">
    <source>
        <dbReference type="SAM" id="Phobius"/>
    </source>
</evidence>
<feature type="transmembrane region" description="Helical" evidence="1">
    <location>
        <begin position="84"/>
        <end position="113"/>
    </location>
</feature>
<keyword evidence="3" id="KW-1185">Reference proteome</keyword>
<proteinExistence type="predicted"/>
<gene>
    <name evidence="2" type="ORF">FC62_GL000954</name>
</gene>
<comment type="caution">
    <text evidence="2">The sequence shown here is derived from an EMBL/GenBank/DDBJ whole genome shotgun (WGS) entry which is preliminary data.</text>
</comment>
<sequence length="120" mass="12198">MDGVTVPVVVPVVTVVLLSLTSPVLLSTIVVVVVPSPLSCLIVVVSPLLFAVVLLSITTFSPVAGTSLPLTIGLPPFAVSSTFVVVPSGLTGLVVMSLTSPVLTSIVVVVVVFGSHQRLQ</sequence>
<keyword evidence="1" id="KW-0472">Membrane</keyword>
<protein>
    <submittedName>
        <fullName evidence="2">Uncharacterized protein</fullName>
    </submittedName>
</protein>
<dbReference type="AlphaFoldDB" id="A0A0R1GVW3"/>
<keyword evidence="1" id="KW-0812">Transmembrane</keyword>
<accession>A0A0R1GVW3</accession>
<feature type="transmembrane region" description="Helical" evidence="1">
    <location>
        <begin position="12"/>
        <end position="34"/>
    </location>
</feature>
<dbReference type="Proteomes" id="UP000050909">
    <property type="component" value="Unassembled WGS sequence"/>
</dbReference>
<evidence type="ECO:0000313" key="2">
    <source>
        <dbReference type="EMBL" id="KRK38176.1"/>
    </source>
</evidence>
<organism evidence="2 3">
    <name type="scientific">Amylolactobacillus amylotrophicus DSM 20534</name>
    <dbReference type="NCBI Taxonomy" id="1423722"/>
    <lineage>
        <taxon>Bacteria</taxon>
        <taxon>Bacillati</taxon>
        <taxon>Bacillota</taxon>
        <taxon>Bacilli</taxon>
        <taxon>Lactobacillales</taxon>
        <taxon>Lactobacillaceae</taxon>
        <taxon>Amylolactobacillus</taxon>
    </lineage>
</organism>